<organism evidence="5 6">
    <name type="scientific">Thermanaeromonas toyohensis ToBE</name>
    <dbReference type="NCBI Taxonomy" id="698762"/>
    <lineage>
        <taxon>Bacteria</taxon>
        <taxon>Bacillati</taxon>
        <taxon>Bacillota</taxon>
        <taxon>Clostridia</taxon>
        <taxon>Neomoorellales</taxon>
        <taxon>Neomoorellaceae</taxon>
        <taxon>Thermanaeromonas</taxon>
    </lineage>
</organism>
<evidence type="ECO:0000256" key="2">
    <source>
        <dbReference type="ARBA" id="ARBA00022603"/>
    </source>
</evidence>
<dbReference type="OrthoDB" id="5418352at2"/>
<gene>
    <name evidence="5" type="ORF">SAMN00808754_2866</name>
</gene>
<dbReference type="AlphaFoldDB" id="A0A1W1W164"/>
<dbReference type="PIRSF" id="PIRSF037567">
    <property type="entry name" value="MTTB_MeTrfase"/>
    <property type="match status" value="1"/>
</dbReference>
<keyword evidence="6" id="KW-1185">Reference proteome</keyword>
<dbReference type="GO" id="GO:0032259">
    <property type="term" value="P:methylation"/>
    <property type="evidence" value="ECO:0007669"/>
    <property type="project" value="UniProtKB-KW"/>
</dbReference>
<dbReference type="GO" id="GO:0015948">
    <property type="term" value="P:methanogenesis"/>
    <property type="evidence" value="ECO:0007669"/>
    <property type="project" value="UniProtKB-UniRule"/>
</dbReference>
<dbReference type="InterPro" id="IPR010426">
    <property type="entry name" value="MTTB_MeTrfase"/>
</dbReference>
<evidence type="ECO:0000313" key="6">
    <source>
        <dbReference type="Proteomes" id="UP000192569"/>
    </source>
</evidence>
<evidence type="ECO:0000256" key="1">
    <source>
        <dbReference type="ARBA" id="ARBA00007137"/>
    </source>
</evidence>
<dbReference type="RefSeq" id="WP_084666552.1">
    <property type="nucleotide sequence ID" value="NZ_LT838272.1"/>
</dbReference>
<proteinExistence type="inferred from homology"/>
<sequence>MACPRVTCLTPDEIENIHAASLWILERVGIRIFSTEARDILSKAGAKVEGETVYLPPKLVETQIKKAPAEFTLHARNPARSVRIGGDNFVLAPGYGAPFVSDLSRGRREGTIEDFINLVKIAQACSNLDLASGILTEPNDVPEEIRHVKMLEASLKYSDKCLMGSPYGKKKALDTIHMAEVVFGREFLESHTVLITLINTLPPLSLDGRMAEALIEHARHGQAVIIASMAQAGSTSPVTISGTLAQINAEILTGITLAQLVKEGAPVIYGCASHPVDMRNGAMAIGAPETALITISGAQMAKYYGLPCRSGGALTDSKIVDAQAAAESMHTLMATALSGVNFVLHAAGILETYLTMSYEKLVIDDELCGMVRRLRRGFAVDENGLALQAIAEAGPQGFYLDKMHTLHNFRQENWEPRLLNRENYSHWAEEGKDLAAIAFSRWQEILACFEPPGLGKDLERDLNAFIEKVEKG</sequence>
<dbReference type="Gene3D" id="3.20.20.480">
    <property type="entry name" value="Trimethylamine methyltransferase-like"/>
    <property type="match status" value="1"/>
</dbReference>
<reference evidence="5 6" key="1">
    <citation type="submission" date="2017-04" db="EMBL/GenBank/DDBJ databases">
        <authorList>
            <person name="Afonso C.L."/>
            <person name="Miller P.J."/>
            <person name="Scott M.A."/>
            <person name="Spackman E."/>
            <person name="Goraichik I."/>
            <person name="Dimitrov K.M."/>
            <person name="Suarez D.L."/>
            <person name="Swayne D.E."/>
        </authorList>
    </citation>
    <scope>NUCLEOTIDE SEQUENCE [LARGE SCALE GENOMIC DNA]</scope>
    <source>
        <strain evidence="5 6">ToBE</strain>
    </source>
</reference>
<dbReference type="EC" id="2.1.1.-" evidence="4"/>
<protein>
    <recommendedName>
        <fullName evidence="4">Methyltransferase</fullName>
        <ecNumber evidence="4">2.1.1.-</ecNumber>
    </recommendedName>
</protein>
<name>A0A1W1W164_9FIRM</name>
<comment type="similarity">
    <text evidence="1 4">Belongs to the trimethylamine methyltransferase family.</text>
</comment>
<dbReference type="EMBL" id="LT838272">
    <property type="protein sequence ID" value="SMB99355.1"/>
    <property type="molecule type" value="Genomic_DNA"/>
</dbReference>
<dbReference type="Pfam" id="PF06253">
    <property type="entry name" value="MTTB"/>
    <property type="match status" value="1"/>
</dbReference>
<dbReference type="GO" id="GO:0008168">
    <property type="term" value="F:methyltransferase activity"/>
    <property type="evidence" value="ECO:0007669"/>
    <property type="project" value="UniProtKB-KW"/>
</dbReference>
<evidence type="ECO:0000256" key="4">
    <source>
        <dbReference type="PIRNR" id="PIRNR037567"/>
    </source>
</evidence>
<evidence type="ECO:0000313" key="5">
    <source>
        <dbReference type="EMBL" id="SMB99355.1"/>
    </source>
</evidence>
<accession>A0A1W1W164</accession>
<keyword evidence="3 4" id="KW-0808">Transferase</keyword>
<evidence type="ECO:0000256" key="3">
    <source>
        <dbReference type="ARBA" id="ARBA00022679"/>
    </source>
</evidence>
<dbReference type="STRING" id="698762.SAMN00808754_2866"/>
<keyword evidence="2 5" id="KW-0489">Methyltransferase</keyword>
<dbReference type="Proteomes" id="UP000192569">
    <property type="component" value="Chromosome I"/>
</dbReference>
<dbReference type="InterPro" id="IPR038601">
    <property type="entry name" value="MttB-like_sf"/>
</dbReference>